<dbReference type="InterPro" id="IPR015898">
    <property type="entry name" value="G-protein_gamma-like_dom"/>
</dbReference>
<feature type="coiled-coil region" evidence="6">
    <location>
        <begin position="29"/>
        <end position="56"/>
    </location>
</feature>
<dbReference type="EMBL" id="KK784894">
    <property type="protein sequence ID" value="KDO68601.1"/>
    <property type="molecule type" value="Genomic_DNA"/>
</dbReference>
<evidence type="ECO:0000259" key="8">
    <source>
        <dbReference type="SMART" id="SM01224"/>
    </source>
</evidence>
<dbReference type="GO" id="GO:0007186">
    <property type="term" value="P:G protein-coupled receptor signaling pathway"/>
    <property type="evidence" value="ECO:0007669"/>
    <property type="project" value="InterPro"/>
</dbReference>
<proteinExistence type="predicted"/>
<reference evidence="9 10" key="1">
    <citation type="submission" date="2014-04" db="EMBL/GenBank/DDBJ databases">
        <authorList>
            <consortium name="International Citrus Genome Consortium"/>
            <person name="Gmitter F."/>
            <person name="Chen C."/>
            <person name="Farmerie W."/>
            <person name="Harkins T."/>
            <person name="Desany B."/>
            <person name="Mohiuddin M."/>
            <person name="Kodira C."/>
            <person name="Borodovsky M."/>
            <person name="Lomsadze A."/>
            <person name="Burns P."/>
            <person name="Jenkins J."/>
            <person name="Prochnik S."/>
            <person name="Shu S."/>
            <person name="Chapman J."/>
            <person name="Pitluck S."/>
            <person name="Schmutz J."/>
            <person name="Rokhsar D."/>
        </authorList>
    </citation>
    <scope>NUCLEOTIDE SEQUENCE</scope>
</reference>
<dbReference type="SMR" id="A0A067FZF7"/>
<dbReference type="InterPro" id="IPR045878">
    <property type="entry name" value="GG1/2"/>
</dbReference>
<evidence type="ECO:0000256" key="6">
    <source>
        <dbReference type="SAM" id="Coils"/>
    </source>
</evidence>
<evidence type="ECO:0000256" key="2">
    <source>
        <dbReference type="ARBA" id="ARBA00022475"/>
    </source>
</evidence>
<sequence>MDGETASLGDEQMAGSRAAAGGGTDTTGKHRILAELKRVEQESRFLEEELEELDKTENVSTICDELLKFMEARPDPLLSVTNSPINPIWDRWFEGPQDARGCRCMIL</sequence>
<evidence type="ECO:0000313" key="10">
    <source>
        <dbReference type="Proteomes" id="UP000027120"/>
    </source>
</evidence>
<evidence type="ECO:0000256" key="5">
    <source>
        <dbReference type="ARBA" id="ARBA00023224"/>
    </source>
</evidence>
<dbReference type="SMART" id="SM01224">
    <property type="entry name" value="G_gamma"/>
    <property type="match status" value="1"/>
</dbReference>
<evidence type="ECO:0000256" key="4">
    <source>
        <dbReference type="ARBA" id="ARBA00023136"/>
    </source>
</evidence>
<dbReference type="AlphaFoldDB" id="A0A067FZF7"/>
<keyword evidence="10" id="KW-1185">Reference proteome</keyword>
<evidence type="ECO:0000256" key="1">
    <source>
        <dbReference type="ARBA" id="ARBA00004236"/>
    </source>
</evidence>
<dbReference type="Pfam" id="PF00631">
    <property type="entry name" value="G-gamma"/>
    <property type="match status" value="1"/>
</dbReference>
<feature type="region of interest" description="Disordered" evidence="7">
    <location>
        <begin position="1"/>
        <end position="29"/>
    </location>
</feature>
<dbReference type="PaxDb" id="2711-XP_006479624.1"/>
<accession>A0A067FZF7</accession>
<gene>
    <name evidence="9" type="ORF">CISIN_1g033950mg</name>
</gene>
<protein>
    <recommendedName>
        <fullName evidence="8">G protein gamma domain-containing protein</fullName>
    </recommendedName>
</protein>
<feature type="domain" description="G protein gamma" evidence="8">
    <location>
        <begin position="33"/>
        <end position="105"/>
    </location>
</feature>
<keyword evidence="3 6" id="KW-0175">Coiled coil</keyword>
<dbReference type="Proteomes" id="UP000027120">
    <property type="component" value="Unassembled WGS sequence"/>
</dbReference>
<dbReference type="STRING" id="2711.A0A067FZF7"/>
<evidence type="ECO:0000256" key="3">
    <source>
        <dbReference type="ARBA" id="ARBA00023054"/>
    </source>
</evidence>
<keyword evidence="4" id="KW-0472">Membrane</keyword>
<evidence type="ECO:0000313" key="9">
    <source>
        <dbReference type="EMBL" id="KDO68601.1"/>
    </source>
</evidence>
<dbReference type="GO" id="GO:0005886">
    <property type="term" value="C:plasma membrane"/>
    <property type="evidence" value="ECO:0007669"/>
    <property type="project" value="UniProtKB-SubCell"/>
</dbReference>
<organism evidence="9 10">
    <name type="scientific">Citrus sinensis</name>
    <name type="common">Sweet orange</name>
    <name type="synonym">Citrus aurantium var. sinensis</name>
    <dbReference type="NCBI Taxonomy" id="2711"/>
    <lineage>
        <taxon>Eukaryota</taxon>
        <taxon>Viridiplantae</taxon>
        <taxon>Streptophyta</taxon>
        <taxon>Embryophyta</taxon>
        <taxon>Tracheophyta</taxon>
        <taxon>Spermatophyta</taxon>
        <taxon>Magnoliopsida</taxon>
        <taxon>eudicotyledons</taxon>
        <taxon>Gunneridae</taxon>
        <taxon>Pentapetalae</taxon>
        <taxon>rosids</taxon>
        <taxon>malvids</taxon>
        <taxon>Sapindales</taxon>
        <taxon>Rutaceae</taxon>
        <taxon>Aurantioideae</taxon>
        <taxon>Citrus</taxon>
    </lineage>
</organism>
<dbReference type="PANTHER" id="PTHR35129:SF1">
    <property type="entry name" value="GUANINE NUCLEOTIDE-BINDING PROTEIN SUBUNIT GAMMA 1"/>
    <property type="match status" value="1"/>
</dbReference>
<evidence type="ECO:0000256" key="7">
    <source>
        <dbReference type="SAM" id="MobiDB-lite"/>
    </source>
</evidence>
<keyword evidence="5" id="KW-0807">Transducer</keyword>
<name>A0A067FZF7_CITSI</name>
<dbReference type="eggNOG" id="ENOG502S439">
    <property type="taxonomic scope" value="Eukaryota"/>
</dbReference>
<keyword evidence="2" id="KW-1003">Cell membrane</keyword>
<dbReference type="PANTHER" id="PTHR35129">
    <property type="entry name" value="GUANINE NUCLEOTIDE-BINDING PROTEIN SUBUNIT GAMMA 1"/>
    <property type="match status" value="1"/>
</dbReference>
<comment type="subcellular location">
    <subcellularLocation>
        <location evidence="1">Cell membrane</location>
    </subcellularLocation>
</comment>